<dbReference type="Gene3D" id="6.10.140.2220">
    <property type="match status" value="1"/>
</dbReference>
<gene>
    <name evidence="7" type="ORF">FIBSPDRAFT_126375</name>
</gene>
<evidence type="ECO:0000256" key="5">
    <source>
        <dbReference type="SAM" id="MobiDB-lite"/>
    </source>
</evidence>
<name>A0A166T7M5_9AGAM</name>
<reference evidence="7 8" key="1">
    <citation type="journal article" date="2016" name="Mol. Biol. Evol.">
        <title>Comparative Genomics of Early-Diverging Mushroom-Forming Fungi Provides Insights into the Origins of Lignocellulose Decay Capabilities.</title>
        <authorList>
            <person name="Nagy L.G."/>
            <person name="Riley R."/>
            <person name="Tritt A."/>
            <person name="Adam C."/>
            <person name="Daum C."/>
            <person name="Floudas D."/>
            <person name="Sun H."/>
            <person name="Yadav J.S."/>
            <person name="Pangilinan J."/>
            <person name="Larsson K.H."/>
            <person name="Matsuura K."/>
            <person name="Barry K."/>
            <person name="Labutti K."/>
            <person name="Kuo R."/>
            <person name="Ohm R.A."/>
            <person name="Bhattacharya S.S."/>
            <person name="Shirouzu T."/>
            <person name="Yoshinaga Y."/>
            <person name="Martin F.M."/>
            <person name="Grigoriev I.V."/>
            <person name="Hibbett D.S."/>
        </authorList>
    </citation>
    <scope>NUCLEOTIDE SEQUENCE [LARGE SCALE GENOMIC DNA]</scope>
    <source>
        <strain evidence="7 8">CBS 109695</strain>
    </source>
</reference>
<dbReference type="Proteomes" id="UP000076532">
    <property type="component" value="Unassembled WGS sequence"/>
</dbReference>
<evidence type="ECO:0000256" key="3">
    <source>
        <dbReference type="ARBA" id="ARBA00022833"/>
    </source>
</evidence>
<keyword evidence="2 4" id="KW-0863">Zinc-finger</keyword>
<dbReference type="PROSITE" id="PS50865">
    <property type="entry name" value="ZF_MYND_2"/>
    <property type="match status" value="1"/>
</dbReference>
<sequence length="282" mass="31588">MSNADVYARVYHGKEMCSACGLVAGRENLKTCAKCRVVRYCSRECQRVAWPQHKTRCNAVVIETPEDNKLYTEFSHWKNAWNGALRYIAIWSMDLANTPPDRLATHCVMIEIESRPNPPSRAKSFVMTSGRVLTRDAFFALCKENKGPEKLIETFETDQTSNNNTVAVILKCETFFRQIWFGYTDAEIASARARNLDVSELSADYWDDGLKDAIDAGDPSGIQRYLIQAVGRENTVVHNVPLPPFHPPALIYAEANQSSKNCPMSYPDGPVLASRPAEGTDT</sequence>
<proteinExistence type="predicted"/>
<evidence type="ECO:0000313" key="8">
    <source>
        <dbReference type="Proteomes" id="UP000076532"/>
    </source>
</evidence>
<dbReference type="AlphaFoldDB" id="A0A166T7M5"/>
<keyword evidence="8" id="KW-1185">Reference proteome</keyword>
<protein>
    <recommendedName>
        <fullName evidence="6">MYND-type domain-containing protein</fullName>
    </recommendedName>
</protein>
<dbReference type="GO" id="GO:0008270">
    <property type="term" value="F:zinc ion binding"/>
    <property type="evidence" value="ECO:0007669"/>
    <property type="project" value="UniProtKB-KW"/>
</dbReference>
<keyword evidence="1" id="KW-0479">Metal-binding</keyword>
<keyword evidence="3" id="KW-0862">Zinc</keyword>
<evidence type="ECO:0000256" key="2">
    <source>
        <dbReference type="ARBA" id="ARBA00022771"/>
    </source>
</evidence>
<dbReference type="STRING" id="436010.A0A166T7M5"/>
<feature type="domain" description="MYND-type" evidence="6">
    <location>
        <begin position="17"/>
        <end position="57"/>
    </location>
</feature>
<evidence type="ECO:0000256" key="1">
    <source>
        <dbReference type="ARBA" id="ARBA00022723"/>
    </source>
</evidence>
<dbReference type="EMBL" id="KV417494">
    <property type="protein sequence ID" value="KZP30281.1"/>
    <property type="molecule type" value="Genomic_DNA"/>
</dbReference>
<dbReference type="SUPFAM" id="SSF144232">
    <property type="entry name" value="HIT/MYND zinc finger-like"/>
    <property type="match status" value="1"/>
</dbReference>
<accession>A0A166T7M5</accession>
<feature type="region of interest" description="Disordered" evidence="5">
    <location>
        <begin position="263"/>
        <end position="282"/>
    </location>
</feature>
<evidence type="ECO:0000259" key="6">
    <source>
        <dbReference type="PROSITE" id="PS50865"/>
    </source>
</evidence>
<evidence type="ECO:0000313" key="7">
    <source>
        <dbReference type="EMBL" id="KZP30281.1"/>
    </source>
</evidence>
<dbReference type="InterPro" id="IPR002893">
    <property type="entry name" value="Znf_MYND"/>
</dbReference>
<organism evidence="7 8">
    <name type="scientific">Athelia psychrophila</name>
    <dbReference type="NCBI Taxonomy" id="1759441"/>
    <lineage>
        <taxon>Eukaryota</taxon>
        <taxon>Fungi</taxon>
        <taxon>Dikarya</taxon>
        <taxon>Basidiomycota</taxon>
        <taxon>Agaricomycotina</taxon>
        <taxon>Agaricomycetes</taxon>
        <taxon>Agaricomycetidae</taxon>
        <taxon>Atheliales</taxon>
        <taxon>Atheliaceae</taxon>
        <taxon>Athelia</taxon>
    </lineage>
</organism>
<dbReference type="OrthoDB" id="9922773at2759"/>
<evidence type="ECO:0000256" key="4">
    <source>
        <dbReference type="PROSITE-ProRule" id="PRU00134"/>
    </source>
</evidence>
<dbReference type="Pfam" id="PF01753">
    <property type="entry name" value="zf-MYND"/>
    <property type="match status" value="1"/>
</dbReference>